<evidence type="ECO:0000313" key="3">
    <source>
        <dbReference type="Proteomes" id="UP001328107"/>
    </source>
</evidence>
<dbReference type="EMBL" id="BTRK01000003">
    <property type="protein sequence ID" value="GMR40389.1"/>
    <property type="molecule type" value="Genomic_DNA"/>
</dbReference>
<protein>
    <recommendedName>
        <fullName evidence="4">C-type lectin</fullName>
    </recommendedName>
</protein>
<name>A0AAN4ZIB6_9BILA</name>
<dbReference type="Proteomes" id="UP001328107">
    <property type="component" value="Unassembled WGS sequence"/>
</dbReference>
<accession>A0AAN4ZIB6</accession>
<reference evidence="3" key="1">
    <citation type="submission" date="2022-10" db="EMBL/GenBank/DDBJ databases">
        <title>Genome assembly of Pristionchus species.</title>
        <authorList>
            <person name="Yoshida K."/>
            <person name="Sommer R.J."/>
        </authorList>
    </citation>
    <scope>NUCLEOTIDE SEQUENCE [LARGE SCALE GENOMIC DNA]</scope>
    <source>
        <strain evidence="3">RS5460</strain>
    </source>
</reference>
<dbReference type="EMBL" id="BTRK01000003">
    <property type="protein sequence ID" value="GMR40380.1"/>
    <property type="molecule type" value="Genomic_DNA"/>
</dbReference>
<evidence type="ECO:0008006" key="4">
    <source>
        <dbReference type="Google" id="ProtNLM"/>
    </source>
</evidence>
<evidence type="ECO:0000313" key="1">
    <source>
        <dbReference type="EMBL" id="GMR40380.1"/>
    </source>
</evidence>
<reference evidence="2" key="2">
    <citation type="submission" date="2023-06" db="EMBL/GenBank/DDBJ databases">
        <title>Genome assembly of Pristionchus species.</title>
        <authorList>
            <person name="Yoshida K."/>
            <person name="Sommer R.J."/>
        </authorList>
    </citation>
    <scope>NUCLEOTIDE SEQUENCE</scope>
    <source>
        <strain evidence="2 3">RS5460</strain>
    </source>
</reference>
<sequence>MYLQFDTNNTGYVGLVKEWDTTAVPFYNGTHKEIFNTNYFEIQWNPTPLLMSEVSSNQDNCYVDFQAHNSNDEFTCPPRYSLISSDGDEHWCYILIWSTTSKFRFSDAVAECQSRGDSLPIVNSEEMNDNLARFAKLHSTQGGGPI</sequence>
<dbReference type="Gene3D" id="3.10.100.10">
    <property type="entry name" value="Mannose-Binding Protein A, subunit A"/>
    <property type="match status" value="1"/>
</dbReference>
<dbReference type="SUPFAM" id="SSF56436">
    <property type="entry name" value="C-type lectin-like"/>
    <property type="match status" value="1"/>
</dbReference>
<dbReference type="AlphaFoldDB" id="A0AAN4ZIB6"/>
<proteinExistence type="predicted"/>
<dbReference type="InterPro" id="IPR016186">
    <property type="entry name" value="C-type_lectin-like/link_sf"/>
</dbReference>
<organism evidence="2 3">
    <name type="scientific">Pristionchus mayeri</name>
    <dbReference type="NCBI Taxonomy" id="1317129"/>
    <lineage>
        <taxon>Eukaryota</taxon>
        <taxon>Metazoa</taxon>
        <taxon>Ecdysozoa</taxon>
        <taxon>Nematoda</taxon>
        <taxon>Chromadorea</taxon>
        <taxon>Rhabditida</taxon>
        <taxon>Rhabditina</taxon>
        <taxon>Diplogasteromorpha</taxon>
        <taxon>Diplogasteroidea</taxon>
        <taxon>Neodiplogasteridae</taxon>
        <taxon>Pristionchus</taxon>
    </lineage>
</organism>
<dbReference type="InterPro" id="IPR016187">
    <property type="entry name" value="CTDL_fold"/>
</dbReference>
<comment type="caution">
    <text evidence="2">The sequence shown here is derived from an EMBL/GenBank/DDBJ whole genome shotgun (WGS) entry which is preliminary data.</text>
</comment>
<gene>
    <name evidence="1" type="ORF">PMAYCL1PPCAC_10575</name>
    <name evidence="2" type="ORF">PMAYCL1PPCAC_10584</name>
</gene>
<evidence type="ECO:0000313" key="2">
    <source>
        <dbReference type="EMBL" id="GMR40389.1"/>
    </source>
</evidence>
<dbReference type="CDD" id="cd00037">
    <property type="entry name" value="CLECT"/>
    <property type="match status" value="1"/>
</dbReference>
<keyword evidence="3" id="KW-1185">Reference proteome</keyword>